<proteinExistence type="predicted"/>
<gene>
    <name evidence="1" type="ORF">Zm00014a_035008</name>
</gene>
<dbReference type="EMBL" id="NCVQ01000002">
    <property type="protein sequence ID" value="PWZ46423.1"/>
    <property type="molecule type" value="Genomic_DNA"/>
</dbReference>
<organism evidence="1">
    <name type="scientific">Zea mays</name>
    <name type="common">Maize</name>
    <dbReference type="NCBI Taxonomy" id="4577"/>
    <lineage>
        <taxon>Eukaryota</taxon>
        <taxon>Viridiplantae</taxon>
        <taxon>Streptophyta</taxon>
        <taxon>Embryophyta</taxon>
        <taxon>Tracheophyta</taxon>
        <taxon>Spermatophyta</taxon>
        <taxon>Magnoliopsida</taxon>
        <taxon>Liliopsida</taxon>
        <taxon>Poales</taxon>
        <taxon>Poaceae</taxon>
        <taxon>PACMAD clade</taxon>
        <taxon>Panicoideae</taxon>
        <taxon>Andropogonodae</taxon>
        <taxon>Andropogoneae</taxon>
        <taxon>Tripsacinae</taxon>
        <taxon>Zea</taxon>
    </lineage>
</organism>
<name>A0A3L6GD03_MAIZE</name>
<sequence length="81" mass="9247">MSGYFNPGPYSQTECSIYRPLINFIRLGQISHVRTELKTPVSTAILNITICLLRLKSKADQISGRFMFESRVGNYFRAKSN</sequence>
<dbReference type="Proteomes" id="UP000251960">
    <property type="component" value="Chromosome 10"/>
</dbReference>
<dbReference type="AlphaFoldDB" id="A0A3L6GD03"/>
<reference evidence="1" key="1">
    <citation type="journal article" date="2018" name="Nat. Genet.">
        <title>Extensive intraspecific gene order and gene structural variations between Mo17 and other maize genomes.</title>
        <authorList>
            <person name="Sun S."/>
            <person name="Zhou Y."/>
            <person name="Chen J."/>
            <person name="Shi J."/>
            <person name="Zhao H."/>
            <person name="Zhao H."/>
            <person name="Song W."/>
            <person name="Zhang M."/>
            <person name="Cui Y."/>
            <person name="Dong X."/>
            <person name="Liu H."/>
            <person name="Ma X."/>
            <person name="Jiao Y."/>
            <person name="Wang B."/>
            <person name="Wei X."/>
            <person name="Stein J.C."/>
            <person name="Glaubitz J.C."/>
            <person name="Lu F."/>
            <person name="Yu G."/>
            <person name="Liang C."/>
            <person name="Fengler K."/>
            <person name="Li B."/>
            <person name="Rafalski A."/>
            <person name="Schnable P.S."/>
            <person name="Ware D.H."/>
            <person name="Buckler E.S."/>
            <person name="Lai J."/>
        </authorList>
    </citation>
    <scope>NUCLEOTIDE SEQUENCE [LARGE SCALE GENOMIC DNA]</scope>
    <source>
        <tissue evidence="1">Seedling</tissue>
    </source>
</reference>
<protein>
    <submittedName>
        <fullName evidence="1">Uncharacterized protein</fullName>
    </submittedName>
</protein>
<evidence type="ECO:0000313" key="1">
    <source>
        <dbReference type="EMBL" id="PWZ46423.1"/>
    </source>
</evidence>
<accession>A0A3L6GD03</accession>
<comment type="caution">
    <text evidence="1">The sequence shown here is derived from an EMBL/GenBank/DDBJ whole genome shotgun (WGS) entry which is preliminary data.</text>
</comment>